<evidence type="ECO:0000313" key="2">
    <source>
        <dbReference type="Proteomes" id="UP000288904"/>
    </source>
</evidence>
<organism evidence="1 2">
    <name type="scientific">Melon chlorotic spot virus</name>
    <dbReference type="NCBI Taxonomy" id="2479459"/>
    <lineage>
        <taxon>Viruses</taxon>
        <taxon>Riboviria</taxon>
        <taxon>Orthornavirae</taxon>
        <taxon>Negarnaviricota</taxon>
        <taxon>Polyploviricotina</taxon>
        <taxon>Bunyaviricetes</taxon>
        <taxon>Hareavirales</taxon>
        <taxon>Phenuiviridae</taxon>
        <taxon>Mechlorovirus</taxon>
        <taxon>Mechlorovirus cucumeris</taxon>
    </lineage>
</organism>
<dbReference type="KEGG" id="vg:41704343"/>
<sequence length="115" mass="12946">MYDLVPNCPAYPANLLPFMALVNSFSMEEKNLGYVPIELANFLHETAIFDAPVTNSIISSLSSYGSREARYDIAKRMLKTCLVETVKKYIGSSEENFTRTEFINLSAILVKLIEI</sequence>
<accession>A0A3G1Z1L4</accession>
<evidence type="ECO:0000313" key="1">
    <source>
        <dbReference type="EMBL" id="AYL40778.1"/>
    </source>
</evidence>
<dbReference type="RefSeq" id="YP_009551595.1">
    <property type="nucleotide sequence ID" value="NC_040455.1"/>
</dbReference>
<dbReference type="Proteomes" id="UP000288904">
    <property type="component" value="Genome"/>
</dbReference>
<name>A0A3G1Z1L4_9VIRU</name>
<proteinExistence type="predicted"/>
<dbReference type="GeneID" id="41704343"/>
<keyword evidence="2" id="KW-1185">Reference proteome</keyword>
<protein>
    <submittedName>
        <fullName evidence="1">Uncharacterized protein</fullName>
    </submittedName>
</protein>
<reference evidence="1" key="1">
    <citation type="journal article" date="2018" name="Arch. Virol.">
        <title>Characterization of the first tenuivirus naturally infecting dicotyledonous plants.</title>
        <authorList>
            <person name="Lecoq H."/>
            <person name="Wipf-Scheibel C."/>
            <person name="Verdin E."/>
            <person name="Desbiez C."/>
        </authorList>
    </citation>
    <scope>NUCLEOTIDE SEQUENCE [LARGE SCALE GENOMIC DNA]</scope>
    <source>
        <strain evidence="1">E11-018</strain>
    </source>
</reference>
<dbReference type="EMBL" id="MH817476">
    <property type="protein sequence ID" value="AYL40778.1"/>
    <property type="molecule type" value="Genomic_RNA"/>
</dbReference>